<dbReference type="EMBL" id="JBHLUX010000002">
    <property type="protein sequence ID" value="MFC0469179.1"/>
    <property type="molecule type" value="Genomic_DNA"/>
</dbReference>
<dbReference type="RefSeq" id="WP_335963495.1">
    <property type="nucleotide sequence ID" value="NZ_JAXBLX010000052.1"/>
</dbReference>
<keyword evidence="2" id="KW-1185">Reference proteome</keyword>
<sequence>MFKWMTKKEPDQCERRLKRVMRRLKIEEYNYNYDRISCYIEFEYQENLYRLEHSVQKANEIGLMMLENGLDCLIGLIESLEDLCQIIGRGTYKLETWLSGMKSATSAEESPEFLVHIKDKPFGKRALSEYNREEELVHTAPDSSLEVFDRSHIFQRSQGK</sequence>
<evidence type="ECO:0000313" key="2">
    <source>
        <dbReference type="Proteomes" id="UP001589838"/>
    </source>
</evidence>
<name>A0ABV6K792_9BACI</name>
<organism evidence="1 2">
    <name type="scientific">Halalkalibacter kiskunsagensis</name>
    <dbReference type="NCBI Taxonomy" id="1548599"/>
    <lineage>
        <taxon>Bacteria</taxon>
        <taxon>Bacillati</taxon>
        <taxon>Bacillota</taxon>
        <taxon>Bacilli</taxon>
        <taxon>Bacillales</taxon>
        <taxon>Bacillaceae</taxon>
        <taxon>Halalkalibacter</taxon>
    </lineage>
</organism>
<proteinExistence type="predicted"/>
<reference evidence="1 2" key="1">
    <citation type="submission" date="2024-09" db="EMBL/GenBank/DDBJ databases">
        <authorList>
            <person name="Sun Q."/>
            <person name="Mori K."/>
        </authorList>
    </citation>
    <scope>NUCLEOTIDE SEQUENCE [LARGE SCALE GENOMIC DNA]</scope>
    <source>
        <strain evidence="1 2">NCAIM B.02610</strain>
    </source>
</reference>
<evidence type="ECO:0000313" key="1">
    <source>
        <dbReference type="EMBL" id="MFC0469179.1"/>
    </source>
</evidence>
<gene>
    <name evidence="1" type="ORF">ACFFHM_01080</name>
</gene>
<dbReference type="Proteomes" id="UP001589838">
    <property type="component" value="Unassembled WGS sequence"/>
</dbReference>
<comment type="caution">
    <text evidence="1">The sequence shown here is derived from an EMBL/GenBank/DDBJ whole genome shotgun (WGS) entry which is preliminary data.</text>
</comment>
<accession>A0ABV6K792</accession>
<protein>
    <submittedName>
        <fullName evidence="1">Uncharacterized protein</fullName>
    </submittedName>
</protein>